<name>A0ABX2EAA8_9FLAO</name>
<organism evidence="2 3">
    <name type="scientific">Winogradskyella litoriviva</name>
    <dbReference type="NCBI Taxonomy" id="1220182"/>
    <lineage>
        <taxon>Bacteria</taxon>
        <taxon>Pseudomonadati</taxon>
        <taxon>Bacteroidota</taxon>
        <taxon>Flavobacteriia</taxon>
        <taxon>Flavobacteriales</taxon>
        <taxon>Flavobacteriaceae</taxon>
        <taxon>Winogradskyella</taxon>
    </lineage>
</organism>
<comment type="caution">
    <text evidence="2">The sequence shown here is derived from an EMBL/GenBank/DDBJ whole genome shotgun (WGS) entry which is preliminary data.</text>
</comment>
<keyword evidence="3" id="KW-1185">Reference proteome</keyword>
<accession>A0ABX2EAA8</accession>
<dbReference type="Proteomes" id="UP000805085">
    <property type="component" value="Unassembled WGS sequence"/>
</dbReference>
<dbReference type="RefSeq" id="WP_173302587.1">
    <property type="nucleotide sequence ID" value="NZ_JABRWQ010000012.1"/>
</dbReference>
<evidence type="ECO:0000313" key="3">
    <source>
        <dbReference type="Proteomes" id="UP000805085"/>
    </source>
</evidence>
<reference evidence="2 3" key="1">
    <citation type="journal article" date="2015" name="Int. J. Syst. Evol. Microbiol.">
        <title>Winogradskyella litoriviva sp. nov., isolated from coastal seawater.</title>
        <authorList>
            <person name="Nedashkovskaya O.I."/>
            <person name="Kukhlevskiy A.D."/>
            <person name="Zhukova N.V."/>
            <person name="Kim S.J."/>
            <person name="Rhee S.K."/>
            <person name="Mikhailov V.V."/>
        </authorList>
    </citation>
    <scope>NUCLEOTIDE SEQUENCE [LARGE SCALE GENOMIC DNA]</scope>
    <source>
        <strain evidence="2 3">KMM6491</strain>
    </source>
</reference>
<evidence type="ECO:0000313" key="2">
    <source>
        <dbReference type="EMBL" id="NRD24921.1"/>
    </source>
</evidence>
<feature type="transmembrane region" description="Helical" evidence="1">
    <location>
        <begin position="50"/>
        <end position="72"/>
    </location>
</feature>
<proteinExistence type="predicted"/>
<sequence>MKFDIIEQNYIFKHKYFTFFKVIGVLYFYFLLRLTSINSDNSFSKYESEIGIASLSFMILSLILFFVNSFLYSKEGNLTIERESVLILKNGWRKTIDLNKIKSIRIKKLRGKEFVLKLDKFEINLEISPPEFEKLKKIETITKIKFEKVSVFNKLKSSLQIFANKNKAFMEEMNRE</sequence>
<keyword evidence="1" id="KW-0472">Membrane</keyword>
<protein>
    <submittedName>
        <fullName evidence="2">Uncharacterized protein</fullName>
    </submittedName>
</protein>
<gene>
    <name evidence="2" type="ORF">HNV10_16825</name>
</gene>
<keyword evidence="1" id="KW-0812">Transmembrane</keyword>
<feature type="transmembrane region" description="Helical" evidence="1">
    <location>
        <begin position="12"/>
        <end position="30"/>
    </location>
</feature>
<keyword evidence="1" id="KW-1133">Transmembrane helix</keyword>
<evidence type="ECO:0000256" key="1">
    <source>
        <dbReference type="SAM" id="Phobius"/>
    </source>
</evidence>
<dbReference type="EMBL" id="JABRWQ010000012">
    <property type="protein sequence ID" value="NRD24921.1"/>
    <property type="molecule type" value="Genomic_DNA"/>
</dbReference>